<dbReference type="Gene3D" id="2.150.10.10">
    <property type="entry name" value="Serralysin-like metalloprotease, C-terminal"/>
    <property type="match status" value="1"/>
</dbReference>
<dbReference type="InterPro" id="IPR011049">
    <property type="entry name" value="Serralysin-like_metalloprot_C"/>
</dbReference>
<evidence type="ECO:0000313" key="22">
    <source>
        <dbReference type="Proteomes" id="UP001500957"/>
    </source>
</evidence>
<keyword evidence="17" id="KW-0325">Glycoprotein</keyword>
<dbReference type="Pfam" id="PF12810">
    <property type="entry name" value="ALK_LTK_GRD"/>
    <property type="match status" value="1"/>
</dbReference>
<feature type="domain" description="ALK/LTK-like glycine-rich" evidence="20">
    <location>
        <begin position="69"/>
        <end position="264"/>
    </location>
</feature>
<dbReference type="Pfam" id="PF00353">
    <property type="entry name" value="HemolysinCabind"/>
    <property type="match status" value="2"/>
</dbReference>
<evidence type="ECO:0000256" key="13">
    <source>
        <dbReference type="ARBA" id="ARBA00023136"/>
    </source>
</evidence>
<keyword evidence="5" id="KW-0964">Secreted</keyword>
<evidence type="ECO:0000256" key="2">
    <source>
        <dbReference type="ARBA" id="ARBA00004613"/>
    </source>
</evidence>
<feature type="compositionally biased region" description="Gly residues" evidence="18">
    <location>
        <begin position="120"/>
        <end position="142"/>
    </location>
</feature>
<evidence type="ECO:0000256" key="19">
    <source>
        <dbReference type="SAM" id="SignalP"/>
    </source>
</evidence>
<dbReference type="PRINTS" id="PR00313">
    <property type="entry name" value="CABNDNGRPT"/>
</dbReference>
<reference evidence="21 22" key="1">
    <citation type="journal article" date="2019" name="Int. J. Syst. Evol. Microbiol.">
        <title>The Global Catalogue of Microorganisms (GCM) 10K type strain sequencing project: providing services to taxonomists for standard genome sequencing and annotation.</title>
        <authorList>
            <consortium name="The Broad Institute Genomics Platform"/>
            <consortium name="The Broad Institute Genome Sequencing Center for Infectious Disease"/>
            <person name="Wu L."/>
            <person name="Ma J."/>
        </authorList>
    </citation>
    <scope>NUCLEOTIDE SEQUENCE [LARGE SCALE GENOMIC DNA]</scope>
    <source>
        <strain evidence="21 22">JCM 10671</strain>
    </source>
</reference>
<keyword evidence="22" id="KW-1185">Reference proteome</keyword>
<evidence type="ECO:0000256" key="4">
    <source>
        <dbReference type="ARBA" id="ARBA00022475"/>
    </source>
</evidence>
<dbReference type="RefSeq" id="WP_344608548.1">
    <property type="nucleotide sequence ID" value="NZ_BAAAHE010000045.1"/>
</dbReference>
<evidence type="ECO:0000259" key="20">
    <source>
        <dbReference type="Pfam" id="PF12810"/>
    </source>
</evidence>
<comment type="caution">
    <text evidence="21">The sequence shown here is derived from an EMBL/GenBank/DDBJ whole genome shotgun (WGS) entry which is preliminary data.</text>
</comment>
<keyword evidence="15" id="KW-1015">Disulfide bond</keyword>
<proteinExistence type="predicted"/>
<dbReference type="EMBL" id="BAAAHE010000045">
    <property type="protein sequence ID" value="GAA0633924.1"/>
    <property type="molecule type" value="Genomic_DNA"/>
</dbReference>
<evidence type="ECO:0000313" key="21">
    <source>
        <dbReference type="EMBL" id="GAA0633924.1"/>
    </source>
</evidence>
<comment type="subcellular location">
    <subcellularLocation>
        <location evidence="1">Cell membrane</location>
        <topology evidence="1">Single-pass type I membrane protein</topology>
    </subcellularLocation>
    <subcellularLocation>
        <location evidence="2">Secreted</location>
    </subcellularLocation>
</comment>
<evidence type="ECO:0000256" key="9">
    <source>
        <dbReference type="ARBA" id="ARBA00022741"/>
    </source>
</evidence>
<keyword evidence="4" id="KW-1003">Cell membrane</keyword>
<evidence type="ECO:0000256" key="7">
    <source>
        <dbReference type="ARBA" id="ARBA00022692"/>
    </source>
</evidence>
<dbReference type="SUPFAM" id="SSF51120">
    <property type="entry name" value="beta-Roll"/>
    <property type="match status" value="1"/>
</dbReference>
<feature type="signal peptide" evidence="19">
    <location>
        <begin position="1"/>
        <end position="20"/>
    </location>
</feature>
<keyword evidence="9" id="KW-0547">Nucleotide-binding</keyword>
<keyword evidence="8 19" id="KW-0732">Signal</keyword>
<keyword evidence="12" id="KW-1133">Transmembrane helix</keyword>
<evidence type="ECO:0000256" key="15">
    <source>
        <dbReference type="ARBA" id="ARBA00023157"/>
    </source>
</evidence>
<feature type="region of interest" description="Disordered" evidence="18">
    <location>
        <begin position="376"/>
        <end position="399"/>
    </location>
</feature>
<keyword evidence="6" id="KW-0808">Transferase</keyword>
<dbReference type="InterPro" id="IPR055163">
    <property type="entry name" value="ALK/LTK-like_GRD"/>
</dbReference>
<dbReference type="InterPro" id="IPR018511">
    <property type="entry name" value="Hemolysin-typ_Ca-bd_CS"/>
</dbReference>
<feature type="region of interest" description="Disordered" evidence="18">
    <location>
        <begin position="119"/>
        <end position="223"/>
    </location>
</feature>
<feature type="compositionally biased region" description="Gly residues" evidence="18">
    <location>
        <begin position="181"/>
        <end position="202"/>
    </location>
</feature>
<accession>A0ABN1H965</accession>
<evidence type="ECO:0000256" key="18">
    <source>
        <dbReference type="SAM" id="MobiDB-lite"/>
    </source>
</evidence>
<keyword evidence="10" id="KW-0418">Kinase</keyword>
<evidence type="ECO:0000256" key="17">
    <source>
        <dbReference type="ARBA" id="ARBA00023180"/>
    </source>
</evidence>
<gene>
    <name evidence="21" type="ORF">GCM10009547_42410</name>
</gene>
<protein>
    <recommendedName>
        <fullName evidence="3">receptor protein-tyrosine kinase</fullName>
        <ecNumber evidence="3">2.7.10.1</ecNumber>
    </recommendedName>
</protein>
<dbReference type="EC" id="2.7.10.1" evidence="3"/>
<dbReference type="InterPro" id="IPR050557">
    <property type="entry name" value="RTX_toxin/Mannuronan_C5-epim"/>
</dbReference>
<dbReference type="InterPro" id="IPR001343">
    <property type="entry name" value="Hemolysn_Ca-bd"/>
</dbReference>
<evidence type="ECO:0000256" key="1">
    <source>
        <dbReference type="ARBA" id="ARBA00004251"/>
    </source>
</evidence>
<organism evidence="21 22">
    <name type="scientific">Sporichthya brevicatena</name>
    <dbReference type="NCBI Taxonomy" id="171442"/>
    <lineage>
        <taxon>Bacteria</taxon>
        <taxon>Bacillati</taxon>
        <taxon>Actinomycetota</taxon>
        <taxon>Actinomycetes</taxon>
        <taxon>Sporichthyales</taxon>
        <taxon>Sporichthyaceae</taxon>
        <taxon>Sporichthya</taxon>
    </lineage>
</organism>
<evidence type="ECO:0000256" key="11">
    <source>
        <dbReference type="ARBA" id="ARBA00022840"/>
    </source>
</evidence>
<keyword evidence="11" id="KW-0067">ATP-binding</keyword>
<name>A0ABN1H965_9ACTN</name>
<keyword evidence="13" id="KW-0472">Membrane</keyword>
<evidence type="ECO:0000256" key="3">
    <source>
        <dbReference type="ARBA" id="ARBA00011902"/>
    </source>
</evidence>
<sequence length="399" mass="38163">MKRQFSAPLVVLMMAAGVAALPGAAASARELPRECTTSGLDVLCVFARPSEKPIRFVVPAGVSSIDAYVQGAAGGDGPPDTSFGGRGGTAHAVLLVEPGEVWDLRVGGRGGNATAIGGRPAHGGINGGGAAGTPGAGGGGGRTEIHLREGGVSPDPLTTDPLIAAGGGGGGGAAPDRRSNGGVGGGSIGTAGLGGSAAGAGSGATETRGGAGAAEAKAGTRGLGGTGAGAGGGGGYYGGGGAARALTSGLTTRAGGGGGGSGFGRPGTTFGIAPAQADGIIQLRFTQLLQGVDITRVCAPDGPVPDGWVLREGTDGDDVLVGSAANDLIRGRLGNDRISGRGGHDILCGDAGHDILRGGDGNDLLIGGRGRDRLDGGAGEDRGIDVDSTTWRGGIETRS</sequence>
<keyword evidence="7" id="KW-0812">Transmembrane</keyword>
<evidence type="ECO:0000256" key="8">
    <source>
        <dbReference type="ARBA" id="ARBA00022729"/>
    </source>
</evidence>
<evidence type="ECO:0000256" key="10">
    <source>
        <dbReference type="ARBA" id="ARBA00022777"/>
    </source>
</evidence>
<dbReference type="PANTHER" id="PTHR38340">
    <property type="entry name" value="S-LAYER PROTEIN"/>
    <property type="match status" value="1"/>
</dbReference>
<keyword evidence="14" id="KW-0829">Tyrosine-protein kinase</keyword>
<feature type="compositionally biased region" description="Basic and acidic residues" evidence="18">
    <location>
        <begin position="376"/>
        <end position="385"/>
    </location>
</feature>
<evidence type="ECO:0000256" key="16">
    <source>
        <dbReference type="ARBA" id="ARBA00023170"/>
    </source>
</evidence>
<dbReference type="PROSITE" id="PS00330">
    <property type="entry name" value="HEMOLYSIN_CALCIUM"/>
    <property type="match status" value="3"/>
</dbReference>
<feature type="compositionally biased region" description="Low complexity" evidence="18">
    <location>
        <begin position="203"/>
        <end position="220"/>
    </location>
</feature>
<evidence type="ECO:0000256" key="14">
    <source>
        <dbReference type="ARBA" id="ARBA00023137"/>
    </source>
</evidence>
<evidence type="ECO:0000256" key="12">
    <source>
        <dbReference type="ARBA" id="ARBA00022989"/>
    </source>
</evidence>
<evidence type="ECO:0000256" key="5">
    <source>
        <dbReference type="ARBA" id="ARBA00022525"/>
    </source>
</evidence>
<keyword evidence="16" id="KW-0675">Receptor</keyword>
<dbReference type="Proteomes" id="UP001500957">
    <property type="component" value="Unassembled WGS sequence"/>
</dbReference>
<evidence type="ECO:0000256" key="6">
    <source>
        <dbReference type="ARBA" id="ARBA00022679"/>
    </source>
</evidence>
<dbReference type="PANTHER" id="PTHR38340:SF1">
    <property type="entry name" value="S-LAYER PROTEIN"/>
    <property type="match status" value="1"/>
</dbReference>
<feature type="chain" id="PRO_5045274823" description="receptor protein-tyrosine kinase" evidence="19">
    <location>
        <begin position="21"/>
        <end position="399"/>
    </location>
</feature>